<accession>A0ACA9PKY1</accession>
<proteinExistence type="predicted"/>
<name>A0ACA9PKY1_9GLOM</name>
<protein>
    <submittedName>
        <fullName evidence="1">4075_t:CDS:1</fullName>
    </submittedName>
</protein>
<feature type="non-terminal residue" evidence="1">
    <location>
        <position position="55"/>
    </location>
</feature>
<keyword evidence="2" id="KW-1185">Reference proteome</keyword>
<dbReference type="EMBL" id="CAJVQC010021539">
    <property type="protein sequence ID" value="CAG8713880.1"/>
    <property type="molecule type" value="Genomic_DNA"/>
</dbReference>
<gene>
    <name evidence="1" type="ORF">RPERSI_LOCUS10740</name>
</gene>
<evidence type="ECO:0000313" key="2">
    <source>
        <dbReference type="Proteomes" id="UP000789920"/>
    </source>
</evidence>
<organism evidence="1 2">
    <name type="scientific">Racocetra persica</name>
    <dbReference type="NCBI Taxonomy" id="160502"/>
    <lineage>
        <taxon>Eukaryota</taxon>
        <taxon>Fungi</taxon>
        <taxon>Fungi incertae sedis</taxon>
        <taxon>Mucoromycota</taxon>
        <taxon>Glomeromycotina</taxon>
        <taxon>Glomeromycetes</taxon>
        <taxon>Diversisporales</taxon>
        <taxon>Gigasporaceae</taxon>
        <taxon>Racocetra</taxon>
    </lineage>
</organism>
<dbReference type="Proteomes" id="UP000789920">
    <property type="component" value="Unassembled WGS sequence"/>
</dbReference>
<sequence>MYVAEVLVSLLTATFAELPVSVMHKTNWREVEGPSSKAHKQFHENKRAFMLCMKI</sequence>
<evidence type="ECO:0000313" key="1">
    <source>
        <dbReference type="EMBL" id="CAG8713880.1"/>
    </source>
</evidence>
<comment type="caution">
    <text evidence="1">The sequence shown here is derived from an EMBL/GenBank/DDBJ whole genome shotgun (WGS) entry which is preliminary data.</text>
</comment>
<reference evidence="1" key="1">
    <citation type="submission" date="2021-06" db="EMBL/GenBank/DDBJ databases">
        <authorList>
            <person name="Kallberg Y."/>
            <person name="Tangrot J."/>
            <person name="Rosling A."/>
        </authorList>
    </citation>
    <scope>NUCLEOTIDE SEQUENCE</scope>
    <source>
        <strain evidence="1">MA461A</strain>
    </source>
</reference>